<keyword evidence="4" id="KW-0547">Nucleotide-binding</keyword>
<dbReference type="Pfam" id="PF00069">
    <property type="entry name" value="Pkinase"/>
    <property type="match status" value="1"/>
</dbReference>
<evidence type="ECO:0000256" key="4">
    <source>
        <dbReference type="ARBA" id="ARBA00022741"/>
    </source>
</evidence>
<dbReference type="PROSITE" id="PS50011">
    <property type="entry name" value="PROTEIN_KINASE_DOM"/>
    <property type="match status" value="1"/>
</dbReference>
<evidence type="ECO:0000256" key="2">
    <source>
        <dbReference type="ARBA" id="ARBA00022527"/>
    </source>
</evidence>
<evidence type="ECO:0000256" key="7">
    <source>
        <dbReference type="SAM" id="MobiDB-lite"/>
    </source>
</evidence>
<dbReference type="Gene3D" id="1.10.510.10">
    <property type="entry name" value="Transferase(Phosphotransferase) domain 1"/>
    <property type="match status" value="1"/>
</dbReference>
<keyword evidence="2 10" id="KW-0723">Serine/threonine-protein kinase</keyword>
<feature type="compositionally biased region" description="Basic and acidic residues" evidence="7">
    <location>
        <begin position="380"/>
        <end position="415"/>
    </location>
</feature>
<evidence type="ECO:0000256" key="1">
    <source>
        <dbReference type="ARBA" id="ARBA00012513"/>
    </source>
</evidence>
<keyword evidence="8" id="KW-0472">Membrane</keyword>
<feature type="domain" description="Protein kinase" evidence="9">
    <location>
        <begin position="7"/>
        <end position="266"/>
    </location>
</feature>
<dbReference type="InterPro" id="IPR008271">
    <property type="entry name" value="Ser/Thr_kinase_AS"/>
</dbReference>
<dbReference type="InterPro" id="IPR011009">
    <property type="entry name" value="Kinase-like_dom_sf"/>
</dbReference>
<dbReference type="PANTHER" id="PTHR43289:SF6">
    <property type="entry name" value="SERINE_THREONINE-PROTEIN KINASE NEKL-3"/>
    <property type="match status" value="1"/>
</dbReference>
<evidence type="ECO:0000256" key="8">
    <source>
        <dbReference type="SAM" id="Phobius"/>
    </source>
</evidence>
<evidence type="ECO:0000256" key="3">
    <source>
        <dbReference type="ARBA" id="ARBA00022679"/>
    </source>
</evidence>
<feature type="region of interest" description="Disordered" evidence="7">
    <location>
        <begin position="265"/>
        <end position="311"/>
    </location>
</feature>
<feature type="region of interest" description="Disordered" evidence="7">
    <location>
        <begin position="343"/>
        <end position="415"/>
    </location>
</feature>
<keyword evidence="5 10" id="KW-0418">Kinase</keyword>
<proteinExistence type="predicted"/>
<keyword evidence="11" id="KW-1185">Reference proteome</keyword>
<reference evidence="10 11" key="1">
    <citation type="journal article" date="2019" name="Int. J. Syst. Evol. Microbiol.">
        <title>Streptomyces cyaneochromogenes sp. nov., a blue pigment-producing actinomycete from manganese-contaminated soil.</title>
        <authorList>
            <person name="Tang X."/>
            <person name="Zhao J."/>
            <person name="Li K."/>
            <person name="Chen Z."/>
            <person name="Sun Y."/>
            <person name="Gao J."/>
        </authorList>
    </citation>
    <scope>NUCLEOTIDE SEQUENCE [LARGE SCALE GENOMIC DNA]</scope>
    <source>
        <strain evidence="10 11">MK-45</strain>
    </source>
</reference>
<keyword evidence="3" id="KW-0808">Transferase</keyword>
<evidence type="ECO:0000313" key="10">
    <source>
        <dbReference type="EMBL" id="AZQ32435.1"/>
    </source>
</evidence>
<organism evidence="10 11">
    <name type="scientific">Streptomyces cyaneochromogenes</name>
    <dbReference type="NCBI Taxonomy" id="2496836"/>
    <lineage>
        <taxon>Bacteria</taxon>
        <taxon>Bacillati</taxon>
        <taxon>Actinomycetota</taxon>
        <taxon>Actinomycetes</taxon>
        <taxon>Kitasatosporales</taxon>
        <taxon>Streptomycetaceae</taxon>
        <taxon>Streptomyces</taxon>
    </lineage>
</organism>
<keyword evidence="8" id="KW-1133">Transmembrane helix</keyword>
<dbReference type="AlphaFoldDB" id="A0A3S9LZR5"/>
<dbReference type="SMART" id="SM00220">
    <property type="entry name" value="S_TKc"/>
    <property type="match status" value="1"/>
</dbReference>
<gene>
    <name evidence="10" type="ORF">EJ357_02400</name>
</gene>
<dbReference type="FunFam" id="1.10.510.10:FF:000021">
    <property type="entry name" value="Serine/threonine protein kinase"/>
    <property type="match status" value="1"/>
</dbReference>
<dbReference type="InterPro" id="IPR000719">
    <property type="entry name" value="Prot_kinase_dom"/>
</dbReference>
<dbReference type="CDD" id="cd14014">
    <property type="entry name" value="STKc_PknB_like"/>
    <property type="match status" value="1"/>
</dbReference>
<feature type="compositionally biased region" description="Low complexity" evidence="7">
    <location>
        <begin position="343"/>
        <end position="375"/>
    </location>
</feature>
<evidence type="ECO:0000313" key="11">
    <source>
        <dbReference type="Proteomes" id="UP000280298"/>
    </source>
</evidence>
<keyword evidence="8" id="KW-0812">Transmembrane</keyword>
<accession>A0A3S9LZR5</accession>
<keyword evidence="6" id="KW-0067">ATP-binding</keyword>
<dbReference type="PANTHER" id="PTHR43289">
    <property type="entry name" value="MITOGEN-ACTIVATED PROTEIN KINASE KINASE KINASE 20-RELATED"/>
    <property type="match status" value="1"/>
</dbReference>
<dbReference type="KEGG" id="scya:EJ357_02400"/>
<dbReference type="RefSeq" id="WP_126388122.1">
    <property type="nucleotide sequence ID" value="NZ_CP034539.1"/>
</dbReference>
<name>A0A3S9LZR5_9ACTN</name>
<dbReference type="OrthoDB" id="9762169at2"/>
<dbReference type="EC" id="2.7.11.1" evidence="1"/>
<dbReference type="CDD" id="cd22249">
    <property type="entry name" value="UDM1_RNF168_RNF169-like"/>
    <property type="match status" value="1"/>
</dbReference>
<dbReference type="SUPFAM" id="SSF56112">
    <property type="entry name" value="Protein kinase-like (PK-like)"/>
    <property type="match status" value="1"/>
</dbReference>
<dbReference type="GO" id="GO:0004674">
    <property type="term" value="F:protein serine/threonine kinase activity"/>
    <property type="evidence" value="ECO:0007669"/>
    <property type="project" value="UniProtKB-KW"/>
</dbReference>
<dbReference type="PROSITE" id="PS00108">
    <property type="entry name" value="PROTEIN_KINASE_ST"/>
    <property type="match status" value="1"/>
</dbReference>
<dbReference type="Proteomes" id="UP000280298">
    <property type="component" value="Chromosome"/>
</dbReference>
<evidence type="ECO:0000256" key="5">
    <source>
        <dbReference type="ARBA" id="ARBA00022777"/>
    </source>
</evidence>
<sequence>MLVADRYQLDQPLGRGAIGEVWHATDQVLNRAVAVKLLRPGQTDQVAATDAERFRLEAQTAARLNHPNLVGVHDFGSHGGRLFLVMELVDGWTLAQERARRSVLPPDEAAGIAAQMAAGLAAAHCRQVIHRDIKPGNVMLTADGTVKITDFGIARFANDQAGTLTATGKIVGSAAYLSPERGLGQPAQPASDVYSLGCVLYELLTGRPPFPGTNAVAVVKQHIETAPIPPAQLRPELPHPLSDYVLDLLAKDPARRPTAEQAATWLTGYQERPNPVSPEPRDEPTTELPASSPTEQTGTSPAPAQRAHSRRMSPKALLGLAGFALLATVVAVGVSLASGDNDPAMPAPGSTPSSSAPAAPASETPSSSPPAASAPSPTPGDRKPEENRREADEERKKAEEQRKREDQKEDKKGKG</sequence>
<evidence type="ECO:0000259" key="9">
    <source>
        <dbReference type="PROSITE" id="PS50011"/>
    </source>
</evidence>
<feature type="transmembrane region" description="Helical" evidence="8">
    <location>
        <begin position="316"/>
        <end position="337"/>
    </location>
</feature>
<protein>
    <recommendedName>
        <fullName evidence="1">non-specific serine/threonine protein kinase</fullName>
        <ecNumber evidence="1">2.7.11.1</ecNumber>
    </recommendedName>
</protein>
<feature type="compositionally biased region" description="Polar residues" evidence="7">
    <location>
        <begin position="288"/>
        <end position="302"/>
    </location>
</feature>
<dbReference type="GO" id="GO:0005524">
    <property type="term" value="F:ATP binding"/>
    <property type="evidence" value="ECO:0007669"/>
    <property type="project" value="UniProtKB-KW"/>
</dbReference>
<evidence type="ECO:0000256" key="6">
    <source>
        <dbReference type="ARBA" id="ARBA00022840"/>
    </source>
</evidence>
<dbReference type="EMBL" id="CP034539">
    <property type="protein sequence ID" value="AZQ32435.1"/>
    <property type="molecule type" value="Genomic_DNA"/>
</dbReference>
<dbReference type="Gene3D" id="3.30.200.20">
    <property type="entry name" value="Phosphorylase Kinase, domain 1"/>
    <property type="match status" value="1"/>
</dbReference>